<dbReference type="RefSeq" id="WP_408622501.1">
    <property type="nucleotide sequence ID" value="NZ_JBEQCT010000001.1"/>
</dbReference>
<evidence type="ECO:0000313" key="1">
    <source>
        <dbReference type="EMBL" id="MFM2484358.1"/>
    </source>
</evidence>
<keyword evidence="2" id="KW-1185">Reference proteome</keyword>
<organism evidence="1 2">
    <name type="scientific">Celerinatantimonas yamalensis</name>
    <dbReference type="NCBI Taxonomy" id="559956"/>
    <lineage>
        <taxon>Bacteria</taxon>
        <taxon>Pseudomonadati</taxon>
        <taxon>Pseudomonadota</taxon>
        <taxon>Gammaproteobacteria</taxon>
        <taxon>Celerinatantimonadaceae</taxon>
        <taxon>Celerinatantimonas</taxon>
    </lineage>
</organism>
<accession>A0ABW9G515</accession>
<proteinExistence type="predicted"/>
<evidence type="ECO:0000313" key="2">
    <source>
        <dbReference type="Proteomes" id="UP001629953"/>
    </source>
</evidence>
<reference evidence="1 2" key="1">
    <citation type="journal article" date="2013" name="Int. J. Syst. Evol. Microbiol.">
        <title>Celerinatantimonas yamalensis sp. nov., a cold-adapted diazotrophic bacterium from a cold permafrost brine.</title>
        <authorList>
            <person name="Shcherbakova V."/>
            <person name="Chuvilskaya N."/>
            <person name="Rivkina E."/>
            <person name="Demidov N."/>
            <person name="Uchaeva V."/>
            <person name="Suetin S."/>
            <person name="Suzina N."/>
            <person name="Gilichinsky D."/>
        </authorList>
    </citation>
    <scope>NUCLEOTIDE SEQUENCE [LARGE SCALE GENOMIC DNA]</scope>
    <source>
        <strain evidence="1 2">C7</strain>
    </source>
</reference>
<name>A0ABW9G515_9GAMM</name>
<protein>
    <submittedName>
        <fullName evidence="1">Uncharacterized protein</fullName>
    </submittedName>
</protein>
<dbReference type="Proteomes" id="UP001629953">
    <property type="component" value="Unassembled WGS sequence"/>
</dbReference>
<dbReference type="EMBL" id="JBEQCT010000001">
    <property type="protein sequence ID" value="MFM2484358.1"/>
    <property type="molecule type" value="Genomic_DNA"/>
</dbReference>
<gene>
    <name evidence="1" type="ORF">ABUE30_04630</name>
</gene>
<comment type="caution">
    <text evidence="1">The sequence shown here is derived from an EMBL/GenBank/DDBJ whole genome shotgun (WGS) entry which is preliminary data.</text>
</comment>
<sequence>MNQLEKTLATNLGNELTNVSSNLLEVGVDSLLEGGVLKDIPIIGSVVGLFKSGISIKERFYVKKLLKFLVEFKNIDEEARAKFVSEELSNDSKREKFGETILNLIDKTDDISKFKLYARTFELHFLDRCSYDEAIRICLMIERAFYRDLNFILDFSDGCASDQLTAGELYKVGFLSFGGMDGGDLGEEDSGGVIYKKNKYGKILMEIINH</sequence>